<accession>A0A1E5QCG0</accession>
<evidence type="ECO:0000256" key="1">
    <source>
        <dbReference type="ARBA" id="ARBA00022448"/>
    </source>
</evidence>
<evidence type="ECO:0000256" key="7">
    <source>
        <dbReference type="SAM" id="MobiDB-lite"/>
    </source>
</evidence>
<evidence type="ECO:0000259" key="8">
    <source>
        <dbReference type="PROSITE" id="PS51007"/>
    </source>
</evidence>
<keyword evidence="10" id="KW-1185">Reference proteome</keyword>
<keyword evidence="1" id="KW-0813">Transport</keyword>
<feature type="region of interest" description="Disordered" evidence="7">
    <location>
        <begin position="1"/>
        <end position="56"/>
    </location>
</feature>
<comment type="caution">
    <text evidence="9">The sequence shown here is derived from an EMBL/GenBank/DDBJ whole genome shotgun (WGS) entry which is preliminary data.</text>
</comment>
<dbReference type="Pfam" id="PF00034">
    <property type="entry name" value="Cytochrom_C"/>
    <property type="match status" value="1"/>
</dbReference>
<dbReference type="InterPro" id="IPR002327">
    <property type="entry name" value="Cyt_c_1A/1B"/>
</dbReference>
<evidence type="ECO:0000313" key="10">
    <source>
        <dbReference type="Proteomes" id="UP000095347"/>
    </source>
</evidence>
<evidence type="ECO:0000256" key="4">
    <source>
        <dbReference type="ARBA" id="ARBA00022982"/>
    </source>
</evidence>
<dbReference type="InterPro" id="IPR036909">
    <property type="entry name" value="Cyt_c-like_dom_sf"/>
</dbReference>
<evidence type="ECO:0000313" key="9">
    <source>
        <dbReference type="EMBL" id="OEJ69373.1"/>
    </source>
</evidence>
<keyword evidence="4" id="KW-0249">Electron transport</keyword>
<dbReference type="PROSITE" id="PS51007">
    <property type="entry name" value="CYTC"/>
    <property type="match status" value="1"/>
</dbReference>
<dbReference type="Proteomes" id="UP000095347">
    <property type="component" value="Unassembled WGS sequence"/>
</dbReference>
<reference evidence="10" key="1">
    <citation type="submission" date="2016-07" db="EMBL/GenBank/DDBJ databases">
        <authorList>
            <person name="Florea S."/>
            <person name="Webb J.S."/>
            <person name="Jaromczyk J."/>
            <person name="Schardl C.L."/>
        </authorList>
    </citation>
    <scope>NUCLEOTIDE SEQUENCE [LARGE SCALE GENOMIC DNA]</scope>
    <source>
        <strain evidence="10">MV-1</strain>
    </source>
</reference>
<dbReference type="Gene3D" id="1.10.760.10">
    <property type="entry name" value="Cytochrome c-like domain"/>
    <property type="match status" value="1"/>
</dbReference>
<dbReference type="GO" id="GO:0020037">
    <property type="term" value="F:heme binding"/>
    <property type="evidence" value="ECO:0007669"/>
    <property type="project" value="InterPro"/>
</dbReference>
<dbReference type="STRING" id="28181.BEN30_04140"/>
<sequence length="155" mass="16562">MEASAPEPEAEAQPAAEAQPDAEAQTAVVPESPAEPEPAAVEAPAPQASALEGDADKGHSLFRKKCMVCHTIAKGDKDRTGPNLWSIVGRERASSKTFNYSNTLKMRGGTWNEADISSFIAGPRSFIPDTKMTFAGLKNAEDRADIIAYLKTQTD</sequence>
<evidence type="ECO:0000256" key="3">
    <source>
        <dbReference type="ARBA" id="ARBA00022723"/>
    </source>
</evidence>
<evidence type="ECO:0000256" key="5">
    <source>
        <dbReference type="ARBA" id="ARBA00023004"/>
    </source>
</evidence>
<dbReference type="AlphaFoldDB" id="A0A1E5QCG0"/>
<dbReference type="InterPro" id="IPR009056">
    <property type="entry name" value="Cyt_c-like_dom"/>
</dbReference>
<proteinExistence type="predicted"/>
<organism evidence="9 10">
    <name type="scientific">Magnetovibrio blakemorei</name>
    <dbReference type="NCBI Taxonomy" id="28181"/>
    <lineage>
        <taxon>Bacteria</taxon>
        <taxon>Pseudomonadati</taxon>
        <taxon>Pseudomonadota</taxon>
        <taxon>Alphaproteobacteria</taxon>
        <taxon>Rhodospirillales</taxon>
        <taxon>Magnetovibrionaceae</taxon>
        <taxon>Magnetovibrio</taxon>
    </lineage>
</organism>
<gene>
    <name evidence="9" type="ORF">BEN30_04140</name>
</gene>
<dbReference type="SUPFAM" id="SSF46626">
    <property type="entry name" value="Cytochrome c"/>
    <property type="match status" value="1"/>
</dbReference>
<evidence type="ECO:0000256" key="6">
    <source>
        <dbReference type="PROSITE-ProRule" id="PRU00433"/>
    </source>
</evidence>
<dbReference type="EMBL" id="MCGG01000008">
    <property type="protein sequence ID" value="OEJ69373.1"/>
    <property type="molecule type" value="Genomic_DNA"/>
</dbReference>
<name>A0A1E5QCG0_9PROT</name>
<dbReference type="GO" id="GO:0046872">
    <property type="term" value="F:metal ion binding"/>
    <property type="evidence" value="ECO:0007669"/>
    <property type="project" value="UniProtKB-KW"/>
</dbReference>
<dbReference type="PRINTS" id="PR00604">
    <property type="entry name" value="CYTCHRMECIAB"/>
</dbReference>
<feature type="compositionally biased region" description="Low complexity" evidence="7">
    <location>
        <begin position="1"/>
        <end position="50"/>
    </location>
</feature>
<keyword evidence="5 6" id="KW-0408">Iron</keyword>
<evidence type="ECO:0000256" key="2">
    <source>
        <dbReference type="ARBA" id="ARBA00022617"/>
    </source>
</evidence>
<feature type="domain" description="Cytochrome c" evidence="8">
    <location>
        <begin position="53"/>
        <end position="154"/>
    </location>
</feature>
<dbReference type="GO" id="GO:0009055">
    <property type="term" value="F:electron transfer activity"/>
    <property type="evidence" value="ECO:0007669"/>
    <property type="project" value="InterPro"/>
</dbReference>
<dbReference type="PANTHER" id="PTHR11961">
    <property type="entry name" value="CYTOCHROME C"/>
    <property type="match status" value="1"/>
</dbReference>
<keyword evidence="3 6" id="KW-0479">Metal-binding</keyword>
<keyword evidence="2 6" id="KW-0349">Heme</keyword>
<protein>
    <recommendedName>
        <fullName evidence="8">Cytochrome c domain-containing protein</fullName>
    </recommendedName>
</protein>